<proteinExistence type="predicted"/>
<dbReference type="InterPro" id="IPR051531">
    <property type="entry name" value="N-acetyltransferase"/>
</dbReference>
<dbReference type="PROSITE" id="PS51186">
    <property type="entry name" value="GNAT"/>
    <property type="match status" value="1"/>
</dbReference>
<gene>
    <name evidence="2" type="ORF">BM536_000680</name>
</gene>
<dbReference type="PANTHER" id="PTHR43792">
    <property type="entry name" value="GNAT FAMILY, PUTATIVE (AFU_ORTHOLOGUE AFUA_3G00765)-RELATED-RELATED"/>
    <property type="match status" value="1"/>
</dbReference>
<organism evidence="2 3">
    <name type="scientific">Streptomyces phaeoluteigriseus</name>
    <dbReference type="NCBI Taxonomy" id="114686"/>
    <lineage>
        <taxon>Bacteria</taxon>
        <taxon>Bacillati</taxon>
        <taxon>Actinomycetota</taxon>
        <taxon>Actinomycetes</taxon>
        <taxon>Kitasatosporales</taxon>
        <taxon>Streptomycetaceae</taxon>
        <taxon>Streptomyces</taxon>
        <taxon>Streptomyces aurantiacus group</taxon>
    </lineage>
</organism>
<dbReference type="InterPro" id="IPR000182">
    <property type="entry name" value="GNAT_dom"/>
</dbReference>
<dbReference type="CDD" id="cd04301">
    <property type="entry name" value="NAT_SF"/>
    <property type="match status" value="1"/>
</dbReference>
<name>A0A1V6MZM6_9ACTN</name>
<keyword evidence="2" id="KW-0808">Transferase</keyword>
<dbReference type="Proteomes" id="UP000184286">
    <property type="component" value="Unassembled WGS sequence"/>
</dbReference>
<dbReference type="SUPFAM" id="SSF55729">
    <property type="entry name" value="Acyl-CoA N-acyltransferases (Nat)"/>
    <property type="match status" value="1"/>
</dbReference>
<reference evidence="2 3" key="2">
    <citation type="submission" date="2017-02" db="EMBL/GenBank/DDBJ databases">
        <title>Draft genome sequence of Streptomyces phaeoluteigriseus type strain DSM41896.</title>
        <authorList>
            <person name="Salih T.S."/>
            <person name="Algora Gallardo L."/>
            <person name="Melo Santos T."/>
            <person name="Filgueira Martinez S."/>
            <person name="Herron P.R."/>
        </authorList>
    </citation>
    <scope>NUCLEOTIDE SEQUENCE [LARGE SCALE GENOMIC DNA]</scope>
    <source>
        <strain evidence="2 3">DSM 41896</strain>
    </source>
</reference>
<protein>
    <submittedName>
        <fullName evidence="2">GNAT family N-acetyltransferase</fullName>
    </submittedName>
</protein>
<evidence type="ECO:0000259" key="1">
    <source>
        <dbReference type="PROSITE" id="PS51186"/>
    </source>
</evidence>
<dbReference type="STRING" id="114686.BM536_000680"/>
<dbReference type="Pfam" id="PF13302">
    <property type="entry name" value="Acetyltransf_3"/>
    <property type="match status" value="1"/>
</dbReference>
<sequence length="192" mass="21344">MSSQREIVLPPSIRLSGDGILLREWAESDLSALVELYDDPEIDRWTPVPSPFDSRAAREYLTKAREGREEGRKKAQLVITTDGEQPRGEVLLFRSELDARDVELAYGIGSQHRRKGLASRAVTLMADYACRQLGARRVLLRIETGNSPSLAVARATGFQLTDDDPVTREAKGRQVTLLTWCYQNSGVDSPSA</sequence>
<dbReference type="OrthoDB" id="3829771at2"/>
<dbReference type="Gene3D" id="3.40.630.30">
    <property type="match status" value="1"/>
</dbReference>
<evidence type="ECO:0000313" key="2">
    <source>
        <dbReference type="EMBL" id="OQD57822.1"/>
    </source>
</evidence>
<accession>A0A1V6MZM6</accession>
<dbReference type="AlphaFoldDB" id="A0A1V6MZM6"/>
<dbReference type="InterPro" id="IPR016181">
    <property type="entry name" value="Acyl_CoA_acyltransferase"/>
</dbReference>
<evidence type="ECO:0000313" key="3">
    <source>
        <dbReference type="Proteomes" id="UP000184286"/>
    </source>
</evidence>
<comment type="caution">
    <text evidence="2">The sequence shown here is derived from an EMBL/GenBank/DDBJ whole genome shotgun (WGS) entry which is preliminary data.</text>
</comment>
<dbReference type="EMBL" id="MPOH02000002">
    <property type="protein sequence ID" value="OQD57822.1"/>
    <property type="molecule type" value="Genomic_DNA"/>
</dbReference>
<dbReference type="GO" id="GO:0016747">
    <property type="term" value="F:acyltransferase activity, transferring groups other than amino-acyl groups"/>
    <property type="evidence" value="ECO:0007669"/>
    <property type="project" value="InterPro"/>
</dbReference>
<reference evidence="3" key="1">
    <citation type="submission" date="2016-11" db="EMBL/GenBank/DDBJ databases">
        <authorList>
            <person name="Schniete J.K."/>
            <person name="Salih T."/>
            <person name="Algora Gallardo L."/>
            <person name="Martinez Fernandez S."/>
            <person name="Herron P.R."/>
        </authorList>
    </citation>
    <scope>NUCLEOTIDE SEQUENCE [LARGE SCALE GENOMIC DNA]</scope>
    <source>
        <strain evidence="3">DSM 41896</strain>
    </source>
</reference>
<feature type="domain" description="N-acetyltransferase" evidence="1">
    <location>
        <begin position="20"/>
        <end position="184"/>
    </location>
</feature>